<feature type="non-terminal residue" evidence="2">
    <location>
        <position position="171"/>
    </location>
</feature>
<evidence type="ECO:0000313" key="2">
    <source>
        <dbReference type="EMBL" id="CXH16243.1"/>
    </source>
</evidence>
<evidence type="ECO:0000256" key="1">
    <source>
        <dbReference type="SAM" id="MobiDB-lite"/>
    </source>
</evidence>
<organism evidence="2 3">
    <name type="scientific">Plasmodium berghei</name>
    <dbReference type="NCBI Taxonomy" id="5821"/>
    <lineage>
        <taxon>Eukaryota</taxon>
        <taxon>Sar</taxon>
        <taxon>Alveolata</taxon>
        <taxon>Apicomplexa</taxon>
        <taxon>Aconoidasida</taxon>
        <taxon>Haemosporida</taxon>
        <taxon>Plasmodiidae</taxon>
        <taxon>Plasmodium</taxon>
        <taxon>Plasmodium (Vinckeia)</taxon>
    </lineage>
</organism>
<feature type="non-terminal residue" evidence="2">
    <location>
        <position position="1"/>
    </location>
</feature>
<dbReference type="Proteomes" id="UP000069549">
    <property type="component" value="Unassembled WGS sequence"/>
</dbReference>
<dbReference type="EMBL" id="FFUQ01000118">
    <property type="protein sequence ID" value="CXH16243.1"/>
    <property type="molecule type" value="Genomic_DNA"/>
</dbReference>
<proteinExistence type="predicted"/>
<evidence type="ECO:0000313" key="3">
    <source>
        <dbReference type="Proteomes" id="UP000069549"/>
    </source>
</evidence>
<accession>A0A0Y9PRQ1</accession>
<protein>
    <submittedName>
        <fullName evidence="2">Uncharacterized protein</fullName>
    </submittedName>
</protein>
<sequence>KKKKKIVSLLENINETDKKNCKSEKTKKNKRTNKKNSSNNNKISKSKRKKHIQKYSDSEYTENISSTSLFNKSKLSTYSSKNMTCSEKNENSEILCSDNYAEQLSSEMFLSDLTNMNTKIWGIRKKKKKKNNNDNSLVICKNTKENSYLLKKKKKIKSRPFGYNEKEFDKN</sequence>
<feature type="region of interest" description="Disordered" evidence="1">
    <location>
        <begin position="17"/>
        <end position="58"/>
    </location>
</feature>
<feature type="compositionally biased region" description="Basic residues" evidence="1">
    <location>
        <begin position="44"/>
        <end position="53"/>
    </location>
</feature>
<gene>
    <name evidence="2" type="ORF">PBK173_000509700</name>
</gene>
<feature type="compositionally biased region" description="Basic and acidic residues" evidence="1">
    <location>
        <begin position="17"/>
        <end position="26"/>
    </location>
</feature>
<reference evidence="2 3" key="1">
    <citation type="submission" date="2016-02" db="EMBL/GenBank/DDBJ databases">
        <authorList>
            <consortium name="Pathogen Informatics"/>
        </authorList>
    </citation>
    <scope>NUCLEOTIDE SEQUENCE [LARGE SCALE GENOMIC DNA]</scope>
    <source>
        <strain evidence="2 3">K173</strain>
    </source>
</reference>
<name>A0A0Y9PRQ1_PLABE</name>
<dbReference type="VEuPathDB" id="PlasmoDB:PBANKA_0815500"/>
<dbReference type="AlphaFoldDB" id="A0A0Y9PRQ1"/>